<evidence type="ECO:0000313" key="1">
    <source>
        <dbReference type="EMBL" id="SEK13325.1"/>
    </source>
</evidence>
<dbReference type="EMBL" id="FNYE01000066">
    <property type="protein sequence ID" value="SEK13325.1"/>
    <property type="molecule type" value="Genomic_DNA"/>
</dbReference>
<reference evidence="2" key="1">
    <citation type="submission" date="2016-10" db="EMBL/GenBank/DDBJ databases">
        <authorList>
            <person name="Varghese N."/>
            <person name="Submissions S."/>
        </authorList>
    </citation>
    <scope>NUCLEOTIDE SEQUENCE [LARGE SCALE GENOMIC DNA]</scope>
    <source>
        <strain evidence="2">LMG 26031</strain>
    </source>
</reference>
<dbReference type="AlphaFoldDB" id="A0A1H7ERE8"/>
<dbReference type="OrthoDB" id="9102469at2"/>
<name>A0A1H7ERE8_9BURK</name>
<gene>
    <name evidence="1" type="ORF">SAMN05192539_106610</name>
</gene>
<proteinExistence type="predicted"/>
<organism evidence="1 2">
    <name type="scientific">Paraburkholderia diazotrophica</name>
    <dbReference type="NCBI Taxonomy" id="667676"/>
    <lineage>
        <taxon>Bacteria</taxon>
        <taxon>Pseudomonadati</taxon>
        <taxon>Pseudomonadota</taxon>
        <taxon>Betaproteobacteria</taxon>
        <taxon>Burkholderiales</taxon>
        <taxon>Burkholderiaceae</taxon>
        <taxon>Paraburkholderia</taxon>
    </lineage>
</organism>
<sequence length="69" mass="7557">MSNDLSALTGLQEMRCGGCGGDLFKVFTADRTQRIVVQCQQCMSTSFIEPVPAKLQINWGEGDGRITVF</sequence>
<dbReference type="RefSeq" id="WP_090873940.1">
    <property type="nucleotide sequence ID" value="NZ_FNYE01000066.1"/>
</dbReference>
<evidence type="ECO:0000313" key="2">
    <source>
        <dbReference type="Proteomes" id="UP000198866"/>
    </source>
</evidence>
<dbReference type="Proteomes" id="UP000198866">
    <property type="component" value="Unassembled WGS sequence"/>
</dbReference>
<keyword evidence="2" id="KW-1185">Reference proteome</keyword>
<protein>
    <submittedName>
        <fullName evidence="1">Uncharacterized protein</fullName>
    </submittedName>
</protein>
<dbReference type="STRING" id="667676.SAMN05192539_106610"/>
<accession>A0A1H7ERE8</accession>